<dbReference type="Proteomes" id="UP000663827">
    <property type="component" value="Unassembled WGS sequence"/>
</dbReference>
<proteinExistence type="predicted"/>
<dbReference type="EMBL" id="CAJNJQ010000540">
    <property type="protein sequence ID" value="CAE7084749.1"/>
    <property type="molecule type" value="Genomic_DNA"/>
</dbReference>
<evidence type="ECO:0000313" key="1">
    <source>
        <dbReference type="EMBL" id="CAE6510152.1"/>
    </source>
</evidence>
<comment type="caution">
    <text evidence="1">The sequence shown here is derived from an EMBL/GenBank/DDBJ whole genome shotgun (WGS) entry which is preliminary data.</text>
</comment>
<organism evidence="1 3">
    <name type="scientific">Rhizoctonia solani</name>
    <dbReference type="NCBI Taxonomy" id="456999"/>
    <lineage>
        <taxon>Eukaryota</taxon>
        <taxon>Fungi</taxon>
        <taxon>Dikarya</taxon>
        <taxon>Basidiomycota</taxon>
        <taxon>Agaricomycotina</taxon>
        <taxon>Agaricomycetes</taxon>
        <taxon>Cantharellales</taxon>
        <taxon>Ceratobasidiaceae</taxon>
        <taxon>Rhizoctonia</taxon>
    </lineage>
</organism>
<gene>
    <name evidence="1" type="ORF">RDB_LOCUS105529</name>
    <name evidence="2" type="ORF">RDB_LOCUS26683</name>
</gene>
<dbReference type="Gene3D" id="1.20.1280.50">
    <property type="match status" value="1"/>
</dbReference>
<evidence type="ECO:0008006" key="4">
    <source>
        <dbReference type="Google" id="ProtNLM"/>
    </source>
</evidence>
<name>A0A8H3D4G2_9AGAM</name>
<dbReference type="Proteomes" id="UP000663850">
    <property type="component" value="Unassembled WGS sequence"/>
</dbReference>
<accession>A0A8H3D4G2</accession>
<evidence type="ECO:0000313" key="3">
    <source>
        <dbReference type="Proteomes" id="UP000663850"/>
    </source>
</evidence>
<dbReference type="AlphaFoldDB" id="A0A8H3D4G2"/>
<evidence type="ECO:0000313" key="2">
    <source>
        <dbReference type="EMBL" id="CAE7084749.1"/>
    </source>
</evidence>
<protein>
    <recommendedName>
        <fullName evidence="4">F-box-like domain protein</fullName>
    </recommendedName>
</protein>
<reference evidence="1" key="1">
    <citation type="submission" date="2021-01" db="EMBL/GenBank/DDBJ databases">
        <authorList>
            <person name="Kaushik A."/>
        </authorList>
    </citation>
    <scope>NUCLEOTIDE SEQUENCE</scope>
    <source>
        <strain evidence="2">AG5</strain>
        <strain evidence="1">Type strain: AG8-Rh-89/</strain>
    </source>
</reference>
<dbReference type="EMBL" id="CAJMWZ010005709">
    <property type="protein sequence ID" value="CAE6510152.1"/>
    <property type="molecule type" value="Genomic_DNA"/>
</dbReference>
<sequence>MIDELILAGNQIRLACDNYTRICLNVEKYLAQGGSLGLPSEVCHQLGTELDELASCEVKIQEMKVSIHRARNYSPGIAPINSLPTEVFTRIFHYARPTCNLRLLSFCAKEHYPTYPDYLTHVCSLWRTIAILSPSLWFHIDLTPDETHLDGLSDRAKVHVARSGQVPLELHSAGDTYHSGLVQPYKGLLPFVSQISPRVSSLRIEAREFGGLHRGILRELLLSQDSILTKLVIHSNRRWNTLSNCSFDYMGLEETWGNCLNLDLAADQLERVFAPLTILRLRGTFPLWSSTAYHGLVDLRLLSPLEQVSIPEAELITILRSCPELSILYFKLRIHNLAFETRQIEPVHLRDLQVVKIFWDYDEVPGPGSSSDILRLLAPGTKPLQLFLNSYHSSPTLLANLNGFFSRSRVVMFHSKTPDPPMSIIRDAVHVEQVVIDRGRYSVRPPQSLVVGGFGSLRRLRSLTFMHCTILEEELRSLVDYYPGGITLISCNINYKGGGKRLEGRAEEFLDSFPSVHIVEMGYPFEDSVMNWETLD</sequence>